<evidence type="ECO:0000256" key="1">
    <source>
        <dbReference type="ARBA" id="ARBA00002254"/>
    </source>
</evidence>
<keyword evidence="9 10" id="KW-0472">Membrane</keyword>
<dbReference type="PANTHER" id="PTHR35091:SF2">
    <property type="entry name" value="FLAGELLAR PROTEIN FLIL"/>
    <property type="match status" value="1"/>
</dbReference>
<accession>A0ABT0M7N1</accession>
<dbReference type="EMBL" id="JAMAST010000002">
    <property type="protein sequence ID" value="MCL1630877.1"/>
    <property type="molecule type" value="Genomic_DNA"/>
</dbReference>
<keyword evidence="7 10" id="KW-0283">Flagellar rotation</keyword>
<gene>
    <name evidence="11" type="ORF">M3N64_02825</name>
</gene>
<evidence type="ECO:0000256" key="5">
    <source>
        <dbReference type="ARBA" id="ARBA00022500"/>
    </source>
</evidence>
<name>A0ABT0M7N1_9BACL</name>
<evidence type="ECO:0000256" key="10">
    <source>
        <dbReference type="RuleBase" id="RU364125"/>
    </source>
</evidence>
<sequence length="72" mass="8187">MRVSNKDAKEELEKRSFQVKNAVIYTVSGMEPDDVQDQEGISNLENMLKNKINGFLESGNVVHVYTTEKIVQ</sequence>
<organism evidence="11 12">
    <name type="scientific">Sporolactobacillus mangiferae</name>
    <dbReference type="NCBI Taxonomy" id="2940498"/>
    <lineage>
        <taxon>Bacteria</taxon>
        <taxon>Bacillati</taxon>
        <taxon>Bacillota</taxon>
        <taxon>Bacilli</taxon>
        <taxon>Bacillales</taxon>
        <taxon>Sporolactobacillaceae</taxon>
        <taxon>Sporolactobacillus</taxon>
    </lineage>
</organism>
<evidence type="ECO:0000256" key="3">
    <source>
        <dbReference type="ARBA" id="ARBA00008281"/>
    </source>
</evidence>
<comment type="caution">
    <text evidence="11">The sequence shown here is derived from an EMBL/GenBank/DDBJ whole genome shotgun (WGS) entry which is preliminary data.</text>
</comment>
<evidence type="ECO:0000313" key="12">
    <source>
        <dbReference type="Proteomes" id="UP001203004"/>
    </source>
</evidence>
<evidence type="ECO:0000256" key="4">
    <source>
        <dbReference type="ARBA" id="ARBA00022475"/>
    </source>
</evidence>
<evidence type="ECO:0000256" key="9">
    <source>
        <dbReference type="ARBA" id="ARBA00023136"/>
    </source>
</evidence>
<keyword evidence="5 10" id="KW-0145">Chemotaxis</keyword>
<keyword evidence="4 10" id="KW-1003">Cell membrane</keyword>
<keyword evidence="6" id="KW-0812">Transmembrane</keyword>
<reference evidence="11 12" key="1">
    <citation type="submission" date="2022-05" db="EMBL/GenBank/DDBJ databases">
        <title>Sporolactobacillus sp nov CPB3-1, isolated from tree bark (Mangifera indica L.).</title>
        <authorList>
            <person name="Phuengjayaem S."/>
            <person name="Tanasupawat S."/>
        </authorList>
    </citation>
    <scope>NUCLEOTIDE SEQUENCE [LARGE SCALE GENOMIC DNA]</scope>
    <source>
        <strain evidence="11 12">CPB3-1</strain>
    </source>
</reference>
<keyword evidence="11" id="KW-0966">Cell projection</keyword>
<dbReference type="PANTHER" id="PTHR35091">
    <property type="entry name" value="FLAGELLAR PROTEIN FLIL"/>
    <property type="match status" value="1"/>
</dbReference>
<protein>
    <recommendedName>
        <fullName evidence="10">Flagellar protein FliL</fullName>
    </recommendedName>
</protein>
<dbReference type="Proteomes" id="UP001203004">
    <property type="component" value="Unassembled WGS sequence"/>
</dbReference>
<evidence type="ECO:0000256" key="6">
    <source>
        <dbReference type="ARBA" id="ARBA00022692"/>
    </source>
</evidence>
<comment type="subcellular location">
    <subcellularLocation>
        <location evidence="2">Cell membrane</location>
        <topology evidence="2">Single-pass membrane protein</topology>
    </subcellularLocation>
</comment>
<keyword evidence="11" id="KW-0282">Flagellum</keyword>
<keyword evidence="8" id="KW-1133">Transmembrane helix</keyword>
<evidence type="ECO:0000256" key="7">
    <source>
        <dbReference type="ARBA" id="ARBA00022779"/>
    </source>
</evidence>
<evidence type="ECO:0000256" key="8">
    <source>
        <dbReference type="ARBA" id="ARBA00022989"/>
    </source>
</evidence>
<dbReference type="Pfam" id="PF03748">
    <property type="entry name" value="FliL"/>
    <property type="match status" value="1"/>
</dbReference>
<proteinExistence type="inferred from homology"/>
<comment type="function">
    <text evidence="1 10">Controls the rotational direction of flagella during chemotaxis.</text>
</comment>
<keyword evidence="11" id="KW-0969">Cilium</keyword>
<comment type="similarity">
    <text evidence="3 10">Belongs to the FliL family.</text>
</comment>
<dbReference type="InterPro" id="IPR005503">
    <property type="entry name" value="FliL"/>
</dbReference>
<evidence type="ECO:0000256" key="2">
    <source>
        <dbReference type="ARBA" id="ARBA00004162"/>
    </source>
</evidence>
<evidence type="ECO:0000313" key="11">
    <source>
        <dbReference type="EMBL" id="MCL1630877.1"/>
    </source>
</evidence>
<keyword evidence="12" id="KW-1185">Reference proteome</keyword>